<dbReference type="InterPro" id="IPR039565">
    <property type="entry name" value="BamD-like"/>
</dbReference>
<keyword evidence="3" id="KW-0998">Cell outer membrane</keyword>
<dbReference type="InterPro" id="IPR011990">
    <property type="entry name" value="TPR-like_helical_dom_sf"/>
</dbReference>
<proteinExistence type="predicted"/>
<dbReference type="RefSeq" id="WP_105717554.1">
    <property type="nucleotide sequence ID" value="NZ_PVBQ01000010.1"/>
</dbReference>
<evidence type="ECO:0000256" key="3">
    <source>
        <dbReference type="ARBA" id="ARBA00023237"/>
    </source>
</evidence>
<evidence type="ECO:0000256" key="2">
    <source>
        <dbReference type="ARBA" id="ARBA00023136"/>
    </source>
</evidence>
<sequence>MFINRRIVSLWAGLLLIVLVSSCKSKFEKLRASNNIAMKYQEAVKLYEKKKYSKAVILFEDLMTKYRGQAEAEDLYYYTAYTNYRLRDYTSARYHFKNFATTYPNSPRAEECRFMAAYCFYVDSPRPSLDQENTRKAIDELQLFINLYPDGDRAEEAGQLIQNLRDKLEQKAFANAKLYYDMGQPDDYRAAVIAFESMLRQYPDTRYAEEIEFLILKSQYLFAQNSMPYRQEARFNEAIDYYQSFVESYPQSKFKKEADDLRSGAEKQIAYVVRRMDEINKMREEHEQELGITKEAAAVQEATPVTP</sequence>
<dbReference type="AlphaFoldDB" id="A0A2S9J2B6"/>
<dbReference type="Pfam" id="PF13174">
    <property type="entry name" value="TPR_6"/>
    <property type="match status" value="1"/>
</dbReference>
<evidence type="ECO:0000256" key="1">
    <source>
        <dbReference type="ARBA" id="ARBA00022729"/>
    </source>
</evidence>
<organism evidence="5 6">
    <name type="scientific">Sphingobacterium haloxyli</name>
    <dbReference type="NCBI Taxonomy" id="2100533"/>
    <lineage>
        <taxon>Bacteria</taxon>
        <taxon>Pseudomonadati</taxon>
        <taxon>Bacteroidota</taxon>
        <taxon>Sphingobacteriia</taxon>
        <taxon>Sphingobacteriales</taxon>
        <taxon>Sphingobacteriaceae</taxon>
        <taxon>Sphingobacterium</taxon>
    </lineage>
</organism>
<dbReference type="OrthoDB" id="9770761at2"/>
<keyword evidence="1" id="KW-0732">Signal</keyword>
<dbReference type="Gene3D" id="1.25.40.10">
    <property type="entry name" value="Tetratricopeptide repeat domain"/>
    <property type="match status" value="1"/>
</dbReference>
<dbReference type="InterPro" id="IPR019734">
    <property type="entry name" value="TPR_rpt"/>
</dbReference>
<evidence type="ECO:0000313" key="5">
    <source>
        <dbReference type="EMBL" id="PRD46890.1"/>
    </source>
</evidence>
<feature type="domain" description="Outer membrane lipoprotein BamD-like" evidence="4">
    <location>
        <begin position="40"/>
        <end position="210"/>
    </location>
</feature>
<dbReference type="Proteomes" id="UP000239711">
    <property type="component" value="Unassembled WGS sequence"/>
</dbReference>
<gene>
    <name evidence="5" type="ORF">C5745_13590</name>
</gene>
<comment type="caution">
    <text evidence="5">The sequence shown here is derived from an EMBL/GenBank/DDBJ whole genome shotgun (WGS) entry which is preliminary data.</text>
</comment>
<dbReference type="EMBL" id="PVBQ01000010">
    <property type="protein sequence ID" value="PRD46890.1"/>
    <property type="molecule type" value="Genomic_DNA"/>
</dbReference>
<reference evidence="5 6" key="1">
    <citation type="submission" date="2018-02" db="EMBL/GenBank/DDBJ databases">
        <title>The draft genome of Sphingobacterium sp. 5JN-11.</title>
        <authorList>
            <person name="Liu L."/>
            <person name="Li L."/>
            <person name="Liang L."/>
            <person name="Zhang X."/>
            <person name="Wang T."/>
        </authorList>
    </citation>
    <scope>NUCLEOTIDE SEQUENCE [LARGE SCALE GENOMIC DNA]</scope>
    <source>
        <strain evidence="5 6">5JN-11</strain>
    </source>
</reference>
<dbReference type="Pfam" id="PF13525">
    <property type="entry name" value="YfiO"/>
    <property type="match status" value="1"/>
</dbReference>
<name>A0A2S9J2B6_9SPHI</name>
<keyword evidence="2" id="KW-0472">Membrane</keyword>
<protein>
    <submittedName>
        <fullName evidence="5">Outer membrane protein assembly factor BamD</fullName>
    </submittedName>
</protein>
<dbReference type="NCBIfam" id="TIGR03302">
    <property type="entry name" value="OM_YfiO"/>
    <property type="match status" value="1"/>
</dbReference>
<dbReference type="InterPro" id="IPR017689">
    <property type="entry name" value="BamD"/>
</dbReference>
<evidence type="ECO:0000259" key="4">
    <source>
        <dbReference type="Pfam" id="PF13525"/>
    </source>
</evidence>
<dbReference type="PROSITE" id="PS51257">
    <property type="entry name" value="PROKAR_LIPOPROTEIN"/>
    <property type="match status" value="1"/>
</dbReference>
<accession>A0A2S9J2B6</accession>
<keyword evidence="6" id="KW-1185">Reference proteome</keyword>
<evidence type="ECO:0000313" key="6">
    <source>
        <dbReference type="Proteomes" id="UP000239711"/>
    </source>
</evidence>
<dbReference type="SUPFAM" id="SSF48452">
    <property type="entry name" value="TPR-like"/>
    <property type="match status" value="1"/>
</dbReference>